<keyword evidence="3" id="KW-0677">Repeat</keyword>
<organism evidence="5 6">
    <name type="scientific">Phodopus roborovskii</name>
    <name type="common">Roborovski's desert hamster</name>
    <name type="synonym">Cricetulus roborovskii</name>
    <dbReference type="NCBI Taxonomy" id="109678"/>
    <lineage>
        <taxon>Eukaryota</taxon>
        <taxon>Metazoa</taxon>
        <taxon>Chordata</taxon>
        <taxon>Craniata</taxon>
        <taxon>Vertebrata</taxon>
        <taxon>Euteleostomi</taxon>
        <taxon>Mammalia</taxon>
        <taxon>Eutheria</taxon>
        <taxon>Euarchontoglires</taxon>
        <taxon>Glires</taxon>
        <taxon>Rodentia</taxon>
        <taxon>Myomorpha</taxon>
        <taxon>Muroidea</taxon>
        <taxon>Cricetidae</taxon>
        <taxon>Cricetinae</taxon>
        <taxon>Phodopus</taxon>
    </lineage>
</organism>
<dbReference type="Proteomes" id="UP001152836">
    <property type="component" value="Unassembled WGS sequence"/>
</dbReference>
<keyword evidence="2" id="KW-0963">Cytoplasm</keyword>
<evidence type="ECO:0000256" key="4">
    <source>
        <dbReference type="ARBA" id="ARBA00022803"/>
    </source>
</evidence>
<evidence type="ECO:0000256" key="1">
    <source>
        <dbReference type="ARBA" id="ARBA00004496"/>
    </source>
</evidence>
<dbReference type="EMBL" id="CALSGD010001587">
    <property type="protein sequence ID" value="CAH7297923.1"/>
    <property type="molecule type" value="Genomic_DNA"/>
</dbReference>
<dbReference type="AlphaFoldDB" id="A0AAV0A8J7"/>
<evidence type="ECO:0000313" key="5">
    <source>
        <dbReference type="EMBL" id="CAH7297923.1"/>
    </source>
</evidence>
<accession>A0AAV0A8J7</accession>
<evidence type="ECO:0000313" key="6">
    <source>
        <dbReference type="Proteomes" id="UP001152836"/>
    </source>
</evidence>
<reference evidence="5" key="1">
    <citation type="submission" date="2022-06" db="EMBL/GenBank/DDBJ databases">
        <authorList>
            <person name="Andreotti S."/>
            <person name="Wyler E."/>
        </authorList>
    </citation>
    <scope>NUCLEOTIDE SEQUENCE</scope>
</reference>
<keyword evidence="6" id="KW-1185">Reference proteome</keyword>
<dbReference type="PANTHER" id="PTHR46630">
    <property type="entry name" value="TETRATRICOPEPTIDE REPEAT PROTEIN 29"/>
    <property type="match status" value="1"/>
</dbReference>
<dbReference type="InterPro" id="IPR051476">
    <property type="entry name" value="Bac_ResReg_Asp_Phosphatase"/>
</dbReference>
<evidence type="ECO:0000256" key="3">
    <source>
        <dbReference type="ARBA" id="ARBA00022737"/>
    </source>
</evidence>
<sequence length="398" mass="45820">MTTFPPVPVTRTRLAVLAREKLPCSPGTVPSHRNSYKKSICVDMLRDGYHKSFTELFSLMEQWDALRHAAEVRSLFWLQRPLEEQPDKLDYFYHYLTRAEAAERQEYYEEVYNNLYALACYFDNSEDKWVRNHFYERCFNIARLIKADGGKKEAEAQAHMGLLFEEEGEGIDRNWRLLGFRQVEITSNIVLLRSVKNCAGILMGIALNIPFPMERYREEGLGPHCGDGTDFIDSLWEALPSLRSRWGTSKWRPHSNIQAAAVLRAGLKRMLASRWQWAGFQGLTKQAVVQGRVPAPLGNYRANEDQMQLPLSENGHMAAVRGDVQPTGTNVTSSHPEHLGQVKYNRDSRPFLAFRSPFHYTPDSESSYRLLLFSSPESHHHSISRECVKVKWASQHRS</sequence>
<proteinExistence type="predicted"/>
<dbReference type="PANTHER" id="PTHR46630:SF1">
    <property type="entry name" value="TETRATRICOPEPTIDE REPEAT PROTEIN 29"/>
    <property type="match status" value="1"/>
</dbReference>
<protein>
    <submittedName>
        <fullName evidence="5">Ttc29 protein</fullName>
    </submittedName>
</protein>
<evidence type="ECO:0000256" key="2">
    <source>
        <dbReference type="ARBA" id="ARBA00022490"/>
    </source>
</evidence>
<comment type="caution">
    <text evidence="5">The sequence shown here is derived from an EMBL/GenBank/DDBJ whole genome shotgun (WGS) entry which is preliminary data.</text>
</comment>
<name>A0AAV0A8J7_PHORO</name>
<gene>
    <name evidence="5" type="primary">Ttc29</name>
    <name evidence="5" type="ORF">PHOROB_LOCUS15813</name>
</gene>
<dbReference type="GO" id="GO:0005737">
    <property type="term" value="C:cytoplasm"/>
    <property type="evidence" value="ECO:0007669"/>
    <property type="project" value="UniProtKB-SubCell"/>
</dbReference>
<keyword evidence="4" id="KW-0802">TPR repeat</keyword>
<comment type="subcellular location">
    <subcellularLocation>
        <location evidence="1">Cytoplasm</location>
    </subcellularLocation>
</comment>
<dbReference type="GO" id="GO:0036126">
    <property type="term" value="C:sperm flagellum"/>
    <property type="evidence" value="ECO:0007669"/>
    <property type="project" value="TreeGrafter"/>
</dbReference>
<dbReference type="GO" id="GO:0003341">
    <property type="term" value="P:cilium movement"/>
    <property type="evidence" value="ECO:0007669"/>
    <property type="project" value="TreeGrafter"/>
</dbReference>